<protein>
    <submittedName>
        <fullName evidence="1">Uncharacterized protein</fullName>
    </submittedName>
</protein>
<dbReference type="KEGG" id="afr:AFE_0825"/>
<organism evidence="1 2">
    <name type="scientific">Acidithiobacillus ferrooxidans (strain ATCC 23270 / DSM 14882 / CIP 104768 / NCIMB 8455)</name>
    <name type="common">Ferrobacillus ferrooxidans (strain ATCC 23270)</name>
    <dbReference type="NCBI Taxonomy" id="243159"/>
    <lineage>
        <taxon>Bacteria</taxon>
        <taxon>Pseudomonadati</taxon>
        <taxon>Pseudomonadota</taxon>
        <taxon>Acidithiobacillia</taxon>
        <taxon>Acidithiobacillales</taxon>
        <taxon>Acidithiobacillaceae</taxon>
        <taxon>Acidithiobacillus</taxon>
    </lineage>
</organism>
<evidence type="ECO:0000313" key="1">
    <source>
        <dbReference type="EMBL" id="ACK79875.1"/>
    </source>
</evidence>
<dbReference type="HOGENOM" id="CLU_3131186_0_0_6"/>
<dbReference type="Proteomes" id="UP000001362">
    <property type="component" value="Chromosome"/>
</dbReference>
<dbReference type="STRING" id="243159.AFE_0825"/>
<keyword evidence="2" id="KW-1185">Reference proteome</keyword>
<dbReference type="PaxDb" id="243159-AFE_0825"/>
<accession>B7J6P1</accession>
<evidence type="ECO:0000313" key="2">
    <source>
        <dbReference type="Proteomes" id="UP000001362"/>
    </source>
</evidence>
<sequence>MTVHADFGGVDKTAEQIAFKLGLTQPSIAVFGTFPHLAYSSRSKLPPSL</sequence>
<proteinExistence type="predicted"/>
<dbReference type="EMBL" id="CP001219">
    <property type="protein sequence ID" value="ACK79875.1"/>
    <property type="molecule type" value="Genomic_DNA"/>
</dbReference>
<name>B7J6P1_ACIF2</name>
<reference evidence="1 2" key="1">
    <citation type="journal article" date="2008" name="BMC Genomics">
        <title>Acidithiobacillus ferrooxidans metabolism: from genome sequence to industrial applications.</title>
        <authorList>
            <person name="Valdes J."/>
            <person name="Pedroso I."/>
            <person name="Quatrini R."/>
            <person name="Dodson R.J."/>
            <person name="Tettelin H."/>
            <person name="Blake R.II."/>
            <person name="Eisen J.A."/>
            <person name="Holmes D.S."/>
        </authorList>
    </citation>
    <scope>NUCLEOTIDE SEQUENCE [LARGE SCALE GENOMIC DNA]</scope>
    <source>
        <strain evidence="2">ATCC 23270 / DSM 14882 / CIP 104768 / NCIMB 8455</strain>
    </source>
</reference>
<gene>
    <name evidence="1" type="ordered locus">AFE_0825</name>
</gene>
<dbReference type="AlphaFoldDB" id="B7J6P1"/>